<dbReference type="AlphaFoldDB" id="A0A915HIH4"/>
<accession>A0A915HIH4</accession>
<dbReference type="WBParaSite" id="nRc.2.0.1.t01126-RA">
    <property type="protein sequence ID" value="nRc.2.0.1.t01126-RA"/>
    <property type="gene ID" value="nRc.2.0.1.g01126"/>
</dbReference>
<keyword evidence="1" id="KW-1185">Reference proteome</keyword>
<organism evidence="1 2">
    <name type="scientific">Romanomermis culicivorax</name>
    <name type="common">Nematode worm</name>
    <dbReference type="NCBI Taxonomy" id="13658"/>
    <lineage>
        <taxon>Eukaryota</taxon>
        <taxon>Metazoa</taxon>
        <taxon>Ecdysozoa</taxon>
        <taxon>Nematoda</taxon>
        <taxon>Enoplea</taxon>
        <taxon>Dorylaimia</taxon>
        <taxon>Mermithida</taxon>
        <taxon>Mermithoidea</taxon>
        <taxon>Mermithidae</taxon>
        <taxon>Romanomermis</taxon>
    </lineage>
</organism>
<reference evidence="2" key="1">
    <citation type="submission" date="2022-11" db="UniProtKB">
        <authorList>
            <consortium name="WormBaseParasite"/>
        </authorList>
    </citation>
    <scope>IDENTIFICATION</scope>
</reference>
<protein>
    <submittedName>
        <fullName evidence="2">Uncharacterized protein</fullName>
    </submittedName>
</protein>
<proteinExistence type="predicted"/>
<evidence type="ECO:0000313" key="2">
    <source>
        <dbReference type="WBParaSite" id="nRc.2.0.1.t01126-RA"/>
    </source>
</evidence>
<sequence length="236" mass="26956">MALQKISETESDRTAEDLLNGICTFESIIGLTTVTAAAEILEHLATLLQQKNIDLIAAYQEIQITKEALENFLVNEAKFNILYEEAVKIGHDIGATESLPLAEQRKHIVCQVTGNLSPGEYLISKKYLKYYSHPAYNSYRKATTEYFNIKDAEFYSNLYANSEDNCTSYQLLEIHGGRPKIQCNSEISYSQIELFAKDDEKQKLGQYYAIKLIGALKDHYKDLGMFRWHQLLNANY</sequence>
<dbReference type="Proteomes" id="UP000887565">
    <property type="component" value="Unplaced"/>
</dbReference>
<name>A0A915HIH4_ROMCU</name>
<evidence type="ECO:0000313" key="1">
    <source>
        <dbReference type="Proteomes" id="UP000887565"/>
    </source>
</evidence>